<protein>
    <submittedName>
        <fullName evidence="2">Uncharacterized protein</fullName>
    </submittedName>
</protein>
<keyword evidence="3" id="KW-1185">Reference proteome</keyword>
<feature type="compositionally biased region" description="Polar residues" evidence="1">
    <location>
        <begin position="1"/>
        <end position="15"/>
    </location>
</feature>
<feature type="region of interest" description="Disordered" evidence="1">
    <location>
        <begin position="42"/>
        <end position="67"/>
    </location>
</feature>
<sequence>MSSTDSVSAWSQTEQSAREWRRADSRERRLLEEMVQSSQTVRLPPSLIGINTTKPSGKSPLTPQSDHCRGLSGLHHGRQLQAIRWTATGKSSIPVFADTAAVSRREGGSTTQALEEHQIADLGREYINGGGAVCRDKVSGCCCVLTISRSSLVGGTFHLERIKAG</sequence>
<proteinExistence type="predicted"/>
<feature type="region of interest" description="Disordered" evidence="1">
    <location>
        <begin position="1"/>
        <end position="23"/>
    </location>
</feature>
<feature type="compositionally biased region" description="Polar residues" evidence="1">
    <location>
        <begin position="49"/>
        <end position="65"/>
    </location>
</feature>
<organism evidence="2 3">
    <name type="scientific">Batillaria attramentaria</name>
    <dbReference type="NCBI Taxonomy" id="370345"/>
    <lineage>
        <taxon>Eukaryota</taxon>
        <taxon>Metazoa</taxon>
        <taxon>Spiralia</taxon>
        <taxon>Lophotrochozoa</taxon>
        <taxon>Mollusca</taxon>
        <taxon>Gastropoda</taxon>
        <taxon>Caenogastropoda</taxon>
        <taxon>Sorbeoconcha</taxon>
        <taxon>Cerithioidea</taxon>
        <taxon>Batillariidae</taxon>
        <taxon>Batillaria</taxon>
    </lineage>
</organism>
<reference evidence="2 3" key="1">
    <citation type="journal article" date="2023" name="Sci. Data">
        <title>Genome assembly of the Korean intertidal mud-creeper Batillaria attramentaria.</title>
        <authorList>
            <person name="Patra A.K."/>
            <person name="Ho P.T."/>
            <person name="Jun S."/>
            <person name="Lee S.J."/>
            <person name="Kim Y."/>
            <person name="Won Y.J."/>
        </authorList>
    </citation>
    <scope>NUCLEOTIDE SEQUENCE [LARGE SCALE GENOMIC DNA]</scope>
    <source>
        <tissue evidence="2">Foot muscle</tissue>
    </source>
</reference>
<dbReference type="EMBL" id="JACVVK020000076">
    <property type="protein sequence ID" value="KAK7495340.1"/>
    <property type="molecule type" value="Genomic_DNA"/>
</dbReference>
<evidence type="ECO:0000256" key="1">
    <source>
        <dbReference type="SAM" id="MobiDB-lite"/>
    </source>
</evidence>
<name>A0ABD0L850_9CAEN</name>
<comment type="caution">
    <text evidence="2">The sequence shown here is derived from an EMBL/GenBank/DDBJ whole genome shotgun (WGS) entry which is preliminary data.</text>
</comment>
<dbReference type="AlphaFoldDB" id="A0ABD0L850"/>
<evidence type="ECO:0000313" key="3">
    <source>
        <dbReference type="Proteomes" id="UP001519460"/>
    </source>
</evidence>
<gene>
    <name evidence="2" type="ORF">BaRGS_00013522</name>
</gene>
<dbReference type="Proteomes" id="UP001519460">
    <property type="component" value="Unassembled WGS sequence"/>
</dbReference>
<accession>A0ABD0L850</accession>
<evidence type="ECO:0000313" key="2">
    <source>
        <dbReference type="EMBL" id="KAK7495340.1"/>
    </source>
</evidence>